<dbReference type="InterPro" id="IPR003594">
    <property type="entry name" value="HATPase_dom"/>
</dbReference>
<dbReference type="InterPro" id="IPR036890">
    <property type="entry name" value="HATPase_C_sf"/>
</dbReference>
<dbReference type="GO" id="GO:0016301">
    <property type="term" value="F:kinase activity"/>
    <property type="evidence" value="ECO:0007669"/>
    <property type="project" value="UniProtKB-KW"/>
</dbReference>
<dbReference type="Pfam" id="PF14213">
    <property type="entry name" value="DUF4325"/>
    <property type="match status" value="1"/>
</dbReference>
<keyword evidence="3" id="KW-0808">Transferase</keyword>
<reference evidence="3 4" key="1">
    <citation type="journal article" date="2015" name="Nature">
        <title>rRNA introns, odd ribosomes, and small enigmatic genomes across a large radiation of phyla.</title>
        <authorList>
            <person name="Brown C.T."/>
            <person name="Hug L.A."/>
            <person name="Thomas B.C."/>
            <person name="Sharon I."/>
            <person name="Castelle C.J."/>
            <person name="Singh A."/>
            <person name="Wilkins M.J."/>
            <person name="Williams K.H."/>
            <person name="Banfield J.F."/>
        </authorList>
    </citation>
    <scope>NUCLEOTIDE SEQUENCE [LARGE SCALE GENOMIC DNA]</scope>
</reference>
<dbReference type="Pfam" id="PF02518">
    <property type="entry name" value="HATPase_c"/>
    <property type="match status" value="1"/>
</dbReference>
<comment type="caution">
    <text evidence="3">The sequence shown here is derived from an EMBL/GenBank/DDBJ whole genome shotgun (WGS) entry which is preliminary data.</text>
</comment>
<accession>A0A0G0LQ96</accession>
<evidence type="ECO:0000313" key="3">
    <source>
        <dbReference type="EMBL" id="KKQ90130.1"/>
    </source>
</evidence>
<dbReference type="SUPFAM" id="SSF55874">
    <property type="entry name" value="ATPase domain of HSP90 chaperone/DNA topoisomerase II/histidine kinase"/>
    <property type="match status" value="1"/>
</dbReference>
<dbReference type="Gene3D" id="3.30.565.10">
    <property type="entry name" value="Histidine kinase-like ATPase, C-terminal domain"/>
    <property type="match status" value="1"/>
</dbReference>
<dbReference type="InterPro" id="IPR036388">
    <property type="entry name" value="WH-like_DNA-bd_sf"/>
</dbReference>
<organism evidence="3 4">
    <name type="scientific">Berkelbacteria bacterium GW2011_GWA2_38_9</name>
    <dbReference type="NCBI Taxonomy" id="1618334"/>
    <lineage>
        <taxon>Bacteria</taxon>
        <taxon>Candidatus Berkelbacteria</taxon>
    </lineage>
</organism>
<feature type="domain" description="DUF4325" evidence="2">
    <location>
        <begin position="282"/>
        <end position="336"/>
    </location>
</feature>
<sequence>MITIESILEIAKDKGKVITSDLSEQFLVSRQYLNRLIQELTETGKLIKFGTTRSAFYVTPEYAQMHPELFPKRFIKSFSTIGLEEHKVLDQIEQTFPLLKKLPENVQSIFTYAFSEMLNNAIEHSTSANVSVEVSIQKDVLSFTINDSGIGVFRNVMQKRKLKSEFEAIQDLMKGKTTTLPKSHSGEGIFFTSKAGELFVLDSFGYQLIVDNQIPDVFVKTTTKTKRGTKVMFKISSQSSRHLNELFQKYTDFNPGSAPGFDKTQIQIKLYTIGGVHISRSQARRVLAGLEKFKVIVFDFDKVPVVGQAFADEIFRVFHLKHPNIKLEEINMNDGVKFMIERAKSEV</sequence>
<dbReference type="Gene3D" id="1.10.10.10">
    <property type="entry name" value="Winged helix-like DNA-binding domain superfamily/Winged helix DNA-binding domain"/>
    <property type="match status" value="1"/>
</dbReference>
<evidence type="ECO:0000313" key="4">
    <source>
        <dbReference type="Proteomes" id="UP000033934"/>
    </source>
</evidence>
<dbReference type="InterPro" id="IPR025474">
    <property type="entry name" value="DUF4325"/>
</dbReference>
<dbReference type="PATRIC" id="fig|1618334.3.peg.235"/>
<feature type="domain" description="Histidine kinase/HSP90-like ATPase" evidence="1">
    <location>
        <begin position="111"/>
        <end position="171"/>
    </location>
</feature>
<name>A0A0G0LQ96_9BACT</name>
<evidence type="ECO:0000259" key="2">
    <source>
        <dbReference type="Pfam" id="PF14213"/>
    </source>
</evidence>
<proteinExistence type="predicted"/>
<dbReference type="EMBL" id="LBVO01000012">
    <property type="protein sequence ID" value="KKQ90130.1"/>
    <property type="molecule type" value="Genomic_DNA"/>
</dbReference>
<dbReference type="Proteomes" id="UP000033934">
    <property type="component" value="Unassembled WGS sequence"/>
</dbReference>
<keyword evidence="3" id="KW-0418">Kinase</keyword>
<gene>
    <name evidence="3" type="ORF">UT11_C0012G0008</name>
</gene>
<dbReference type="AlphaFoldDB" id="A0A0G0LQ96"/>
<evidence type="ECO:0000259" key="1">
    <source>
        <dbReference type="Pfam" id="PF02518"/>
    </source>
</evidence>
<protein>
    <submittedName>
        <fullName evidence="3">Putative histidine kinase</fullName>
    </submittedName>
</protein>